<evidence type="ECO:0000256" key="10">
    <source>
        <dbReference type="SAM" id="MobiDB-lite"/>
    </source>
</evidence>
<comment type="caution">
    <text evidence="12">The sequence shown here is derived from an EMBL/GenBank/DDBJ whole genome shotgun (WGS) entry which is preliminary data.</text>
</comment>
<accession>A0A401LF26</accession>
<dbReference type="Proteomes" id="UP000287361">
    <property type="component" value="Unassembled WGS sequence"/>
</dbReference>
<keyword evidence="9 11" id="KW-0472">Membrane</keyword>
<name>A0A401LF26_9FIRM</name>
<keyword evidence="6" id="KW-0653">Protein transport</keyword>
<dbReference type="SMART" id="SM01323">
    <property type="entry name" value="YajC"/>
    <property type="match status" value="1"/>
</dbReference>
<evidence type="ECO:0000256" key="6">
    <source>
        <dbReference type="ARBA" id="ARBA00022927"/>
    </source>
</evidence>
<dbReference type="GO" id="GO:0015031">
    <property type="term" value="P:protein transport"/>
    <property type="evidence" value="ECO:0007669"/>
    <property type="project" value="UniProtKB-KW"/>
</dbReference>
<evidence type="ECO:0008006" key="14">
    <source>
        <dbReference type="Google" id="ProtNLM"/>
    </source>
</evidence>
<evidence type="ECO:0000313" key="13">
    <source>
        <dbReference type="Proteomes" id="UP000287361"/>
    </source>
</evidence>
<evidence type="ECO:0000313" key="12">
    <source>
        <dbReference type="EMBL" id="GCB30181.1"/>
    </source>
</evidence>
<dbReference type="PRINTS" id="PR01853">
    <property type="entry name" value="YAJCTRNLCASE"/>
</dbReference>
<keyword evidence="8" id="KW-0811">Translocation</keyword>
<evidence type="ECO:0000256" key="1">
    <source>
        <dbReference type="ARBA" id="ARBA00004162"/>
    </source>
</evidence>
<organism evidence="12 13">
    <name type="scientific">Anaerotignum faecicola</name>
    <dbReference type="NCBI Taxonomy" id="2358141"/>
    <lineage>
        <taxon>Bacteria</taxon>
        <taxon>Bacillati</taxon>
        <taxon>Bacillota</taxon>
        <taxon>Clostridia</taxon>
        <taxon>Lachnospirales</taxon>
        <taxon>Anaerotignaceae</taxon>
        <taxon>Anaerotignum</taxon>
    </lineage>
</organism>
<evidence type="ECO:0000256" key="3">
    <source>
        <dbReference type="ARBA" id="ARBA00022448"/>
    </source>
</evidence>
<evidence type="ECO:0000256" key="2">
    <source>
        <dbReference type="ARBA" id="ARBA00006742"/>
    </source>
</evidence>
<evidence type="ECO:0000256" key="9">
    <source>
        <dbReference type="ARBA" id="ARBA00023136"/>
    </source>
</evidence>
<dbReference type="GO" id="GO:0005886">
    <property type="term" value="C:plasma membrane"/>
    <property type="evidence" value="ECO:0007669"/>
    <property type="project" value="UniProtKB-SubCell"/>
</dbReference>
<evidence type="ECO:0000256" key="5">
    <source>
        <dbReference type="ARBA" id="ARBA00022692"/>
    </source>
</evidence>
<dbReference type="PANTHER" id="PTHR33909:SF1">
    <property type="entry name" value="SEC TRANSLOCON ACCESSORY COMPLEX SUBUNIT YAJC"/>
    <property type="match status" value="1"/>
</dbReference>
<proteinExistence type="inferred from homology"/>
<dbReference type="GeneID" id="86195477"/>
<protein>
    <recommendedName>
        <fullName evidence="14">Preprotein translocase subunit YajC</fullName>
    </recommendedName>
</protein>
<evidence type="ECO:0000256" key="4">
    <source>
        <dbReference type="ARBA" id="ARBA00022475"/>
    </source>
</evidence>
<evidence type="ECO:0000256" key="7">
    <source>
        <dbReference type="ARBA" id="ARBA00022989"/>
    </source>
</evidence>
<evidence type="ECO:0000256" key="8">
    <source>
        <dbReference type="ARBA" id="ARBA00023010"/>
    </source>
</evidence>
<feature type="region of interest" description="Disordered" evidence="10">
    <location>
        <begin position="123"/>
        <end position="146"/>
    </location>
</feature>
<feature type="transmembrane region" description="Helical" evidence="11">
    <location>
        <begin position="39"/>
        <end position="58"/>
    </location>
</feature>
<comment type="similarity">
    <text evidence="2">Belongs to the YajC family.</text>
</comment>
<comment type="subcellular location">
    <subcellularLocation>
        <location evidence="1">Cell membrane</location>
        <topology evidence="1">Single-pass membrane protein</topology>
    </subcellularLocation>
</comment>
<keyword evidence="4" id="KW-1003">Cell membrane</keyword>
<dbReference type="Pfam" id="PF02699">
    <property type="entry name" value="YajC"/>
    <property type="match status" value="1"/>
</dbReference>
<keyword evidence="5 11" id="KW-0812">Transmembrane</keyword>
<sequence>MGSFLLDTVVKPAGEAAKATSGTTQSTGLFGTWMTDHPVMLIVVYCVVLLVIMYFLSIRPTQKKEKKLAELRNAIEVGDSIITNSGFYGKVVDTTYDTLIVEFGLNRGIRIPVAKTEVFGKAEPNMSNEAPPVEEEPKKKGLFRRG</sequence>
<dbReference type="PANTHER" id="PTHR33909">
    <property type="entry name" value="SEC TRANSLOCON ACCESSORY COMPLEX SUBUNIT YAJC"/>
    <property type="match status" value="1"/>
</dbReference>
<dbReference type="EMBL" id="BHVZ01000010">
    <property type="protein sequence ID" value="GCB30181.1"/>
    <property type="molecule type" value="Genomic_DNA"/>
</dbReference>
<keyword evidence="3" id="KW-0813">Transport</keyword>
<evidence type="ECO:0000256" key="11">
    <source>
        <dbReference type="SAM" id="Phobius"/>
    </source>
</evidence>
<keyword evidence="7 11" id="KW-1133">Transmembrane helix</keyword>
<dbReference type="InterPro" id="IPR003849">
    <property type="entry name" value="Preprotein_translocase_YajC"/>
</dbReference>
<dbReference type="NCBIfam" id="TIGR00739">
    <property type="entry name" value="yajC"/>
    <property type="match status" value="1"/>
</dbReference>
<dbReference type="RefSeq" id="WP_016407328.1">
    <property type="nucleotide sequence ID" value="NZ_DAVZTY010000076.1"/>
</dbReference>
<dbReference type="AlphaFoldDB" id="A0A401LF26"/>
<reference evidence="12 13" key="1">
    <citation type="submission" date="2018-10" db="EMBL/GenBank/DDBJ databases">
        <title>Draft Genome Sequence of Anaerotignum sp. KCTC 15736.</title>
        <authorList>
            <person name="Choi S.H."/>
            <person name="Kim J.S."/>
            <person name="Kang S.W."/>
            <person name="Lee J.S."/>
            <person name="Park S.H."/>
        </authorList>
    </citation>
    <scope>NUCLEOTIDE SEQUENCE [LARGE SCALE GENOMIC DNA]</scope>
    <source>
        <strain evidence="12 13">KCTC 15736</strain>
    </source>
</reference>
<gene>
    <name evidence="12" type="ORF">KGMB03357_18420</name>
</gene>
<keyword evidence="13" id="KW-1185">Reference proteome</keyword>